<evidence type="ECO:0000259" key="15">
    <source>
        <dbReference type="Pfam" id="PF06415"/>
    </source>
</evidence>
<dbReference type="Pfam" id="PF06415">
    <property type="entry name" value="iPGM_N"/>
    <property type="match status" value="1"/>
</dbReference>
<dbReference type="FunFam" id="3.40.1450.10:FF:000002">
    <property type="entry name" value="2,3-bisphosphoglycerate-independent phosphoglycerate mutase"/>
    <property type="match status" value="1"/>
</dbReference>
<evidence type="ECO:0000256" key="9">
    <source>
        <dbReference type="HAMAP-Rule" id="MF_01038"/>
    </source>
</evidence>
<feature type="binding site" evidence="9 13">
    <location>
        <position position="474"/>
    </location>
    <ligand>
        <name>Mn(2+)</name>
        <dbReference type="ChEBI" id="CHEBI:29035"/>
        <label>1</label>
    </ligand>
</feature>
<feature type="binding site" evidence="9 13">
    <location>
        <position position="16"/>
    </location>
    <ligand>
        <name>Mn(2+)</name>
        <dbReference type="ChEBI" id="CHEBI:29035"/>
        <label>2</label>
    </ligand>
</feature>
<dbReference type="GO" id="GO:0030145">
    <property type="term" value="F:manganese ion binding"/>
    <property type="evidence" value="ECO:0007669"/>
    <property type="project" value="UniProtKB-UniRule"/>
</dbReference>
<evidence type="ECO:0000256" key="10">
    <source>
        <dbReference type="NCBIfam" id="TIGR01307"/>
    </source>
</evidence>
<dbReference type="Pfam" id="PF01676">
    <property type="entry name" value="Metalloenzyme"/>
    <property type="match status" value="1"/>
</dbReference>
<comment type="cofactor">
    <cofactor evidence="9">
        <name>Mn(2+)</name>
        <dbReference type="ChEBI" id="CHEBI:29035"/>
    </cofactor>
    <text evidence="9">Binds 2 manganese ions per subunit.</text>
</comment>
<name>A0A1G1XUA4_9BACT</name>
<evidence type="ECO:0000256" key="6">
    <source>
        <dbReference type="ARBA" id="ARBA00023152"/>
    </source>
</evidence>
<feature type="binding site" evidence="9 12">
    <location>
        <position position="128"/>
    </location>
    <ligand>
        <name>substrate</name>
    </ligand>
</feature>
<dbReference type="InterPro" id="IPR005995">
    <property type="entry name" value="Pgm_bpd_ind"/>
</dbReference>
<feature type="binding site" evidence="9 13">
    <location>
        <position position="418"/>
    </location>
    <ligand>
        <name>Mn(2+)</name>
        <dbReference type="ChEBI" id="CHEBI:29035"/>
        <label>1</label>
    </ligand>
</feature>
<dbReference type="NCBIfam" id="TIGR01307">
    <property type="entry name" value="pgm_bpd_ind"/>
    <property type="match status" value="1"/>
</dbReference>
<dbReference type="Gene3D" id="3.40.1450.10">
    <property type="entry name" value="BPG-independent phosphoglycerate mutase, domain B"/>
    <property type="match status" value="1"/>
</dbReference>
<keyword evidence="8 9" id="KW-0413">Isomerase</keyword>
<keyword evidence="6 9" id="KW-0324">Glycolysis</keyword>
<keyword evidence="5 9" id="KW-0479">Metal-binding</keyword>
<comment type="function">
    <text evidence="2 9">Catalyzes the interconversion of 2-phosphoglycerate and 3-phosphoglycerate.</text>
</comment>
<dbReference type="EC" id="5.4.2.12" evidence="9 10"/>
<dbReference type="InterPro" id="IPR017850">
    <property type="entry name" value="Alkaline_phosphatase_core_sf"/>
</dbReference>
<dbReference type="PANTHER" id="PTHR31637">
    <property type="entry name" value="2,3-BISPHOSPHOGLYCERATE-INDEPENDENT PHOSPHOGLYCERATE MUTASE"/>
    <property type="match status" value="1"/>
</dbReference>
<dbReference type="SUPFAM" id="SSF64158">
    <property type="entry name" value="2,3-Bisphosphoglycerate-independent phosphoglycerate mutase, substrate-binding domain"/>
    <property type="match status" value="1"/>
</dbReference>
<evidence type="ECO:0000256" key="8">
    <source>
        <dbReference type="ARBA" id="ARBA00023235"/>
    </source>
</evidence>
<dbReference type="GO" id="GO:0005829">
    <property type="term" value="C:cytosol"/>
    <property type="evidence" value="ECO:0007669"/>
    <property type="project" value="TreeGrafter"/>
</dbReference>
<feature type="binding site" evidence="9 12">
    <location>
        <position position="349"/>
    </location>
    <ligand>
        <name>substrate</name>
    </ligand>
</feature>
<feature type="binding site" evidence="9 12">
    <location>
        <position position="196"/>
    </location>
    <ligand>
        <name>substrate</name>
    </ligand>
</feature>
<dbReference type="AlphaFoldDB" id="A0A1G1XUA4"/>
<dbReference type="Gene3D" id="3.40.720.10">
    <property type="entry name" value="Alkaline Phosphatase, subunit A"/>
    <property type="match status" value="1"/>
</dbReference>
<keyword evidence="7 9" id="KW-0464">Manganese</keyword>
<dbReference type="Proteomes" id="UP000178930">
    <property type="component" value="Unassembled WGS sequence"/>
</dbReference>
<dbReference type="SUPFAM" id="SSF53649">
    <property type="entry name" value="Alkaline phosphatase-like"/>
    <property type="match status" value="1"/>
</dbReference>
<feature type="active site" description="Phosphoserine intermediate" evidence="9 11">
    <location>
        <position position="66"/>
    </location>
</feature>
<dbReference type="EMBL" id="MHIB01000031">
    <property type="protein sequence ID" value="OGY43669.1"/>
    <property type="molecule type" value="Genomic_DNA"/>
</dbReference>
<evidence type="ECO:0000313" key="17">
    <source>
        <dbReference type="Proteomes" id="UP000178930"/>
    </source>
</evidence>
<evidence type="ECO:0000256" key="5">
    <source>
        <dbReference type="ARBA" id="ARBA00022723"/>
    </source>
</evidence>
<dbReference type="InterPro" id="IPR011258">
    <property type="entry name" value="BPG-indep_PGM_N"/>
</dbReference>
<feature type="domain" description="BPG-independent PGAM N-terminal" evidence="15">
    <location>
        <begin position="86"/>
        <end position="312"/>
    </location>
</feature>
<evidence type="ECO:0000256" key="13">
    <source>
        <dbReference type="PIRSR" id="PIRSR001492-3"/>
    </source>
</evidence>
<dbReference type="InterPro" id="IPR006124">
    <property type="entry name" value="Metalloenzyme"/>
</dbReference>
<accession>A0A1G1XUA4</accession>
<dbReference type="GO" id="GO:0006007">
    <property type="term" value="P:glucose catabolic process"/>
    <property type="evidence" value="ECO:0007669"/>
    <property type="project" value="InterPro"/>
</dbReference>
<comment type="catalytic activity">
    <reaction evidence="1 9">
        <text>(2R)-2-phosphoglycerate = (2R)-3-phosphoglycerate</text>
        <dbReference type="Rhea" id="RHEA:15901"/>
        <dbReference type="ChEBI" id="CHEBI:58272"/>
        <dbReference type="ChEBI" id="CHEBI:58289"/>
        <dbReference type="EC" id="5.4.2.12"/>
    </reaction>
</comment>
<dbReference type="GO" id="GO:0004619">
    <property type="term" value="F:phosphoglycerate mutase activity"/>
    <property type="evidence" value="ECO:0007669"/>
    <property type="project" value="UniProtKB-UniRule"/>
</dbReference>
<feature type="binding site" evidence="9 13">
    <location>
        <position position="456"/>
    </location>
    <ligand>
        <name>Mn(2+)</name>
        <dbReference type="ChEBI" id="CHEBI:29035"/>
        <label>2</label>
    </ligand>
</feature>
<dbReference type="CDD" id="cd16010">
    <property type="entry name" value="iPGM"/>
    <property type="match status" value="1"/>
</dbReference>
<evidence type="ECO:0000256" key="7">
    <source>
        <dbReference type="ARBA" id="ARBA00023211"/>
    </source>
</evidence>
<dbReference type="PANTHER" id="PTHR31637:SF0">
    <property type="entry name" value="2,3-BISPHOSPHOGLYCERATE-INDEPENDENT PHOSPHOGLYCERATE MUTASE"/>
    <property type="match status" value="1"/>
</dbReference>
<sequence>MKIEKQKTPFVLLILDGWGLAPKSPGNAIELAQKPNFDKLWKNYPHSKLKASGKDVGLPPQQVGNSEAGHMNIGAGRVVLQDAVYISRAINTGQFFKNAAFETTYKQVRRYNSDLHLMGMLSSGQSAHSDPDHLLALLTWSRLKKIKNVYLHIFTDGRDSPPHSALKLVEALLRSLHNSEVKGKRSGEWIATIMGRFYAMDRKKDWQRTQAAYNAMVLGKGIFAKSPQAAITQSYNRGETDEFIRPYVIKRGGKPIAQIKDKDAVIFFNLRSDRARQLAKPFVQKDFNGKNAESFKRKKVLKNLAFVAMTDFGPDLDSVLTAFPSMDLTGTLPMVLSGKKQLYLAEKEKYAHITYFLNGGYADPVGGEDRILIPSPDVATYDLTPAMSIHKITKQVLKILNQYEFIAINFAVPDMVAHTGNLKAAIKSVEEIDQCLGQIMAAIKKNNGTLVITADHGNGEKMLDLETDEIDTEHNDNLVPLILAEGKKTKRQLKNGRLADVAPTILKLMGIKKSKEMTGKSLF</sequence>
<dbReference type="InterPro" id="IPR036646">
    <property type="entry name" value="PGAM_B_sf"/>
</dbReference>
<evidence type="ECO:0000313" key="16">
    <source>
        <dbReference type="EMBL" id="OGY43669.1"/>
    </source>
</evidence>
<evidence type="ECO:0000256" key="1">
    <source>
        <dbReference type="ARBA" id="ARBA00000370"/>
    </source>
</evidence>
<dbReference type="PIRSF" id="PIRSF001492">
    <property type="entry name" value="IPGAM"/>
    <property type="match status" value="1"/>
</dbReference>
<evidence type="ECO:0000256" key="12">
    <source>
        <dbReference type="PIRSR" id="PIRSR001492-2"/>
    </source>
</evidence>
<comment type="caution">
    <text evidence="16">The sequence shown here is derived from an EMBL/GenBank/DDBJ whole genome shotgun (WGS) entry which is preliminary data.</text>
</comment>
<comment type="pathway">
    <text evidence="3 9">Carbohydrate degradation; glycolysis; pyruvate from D-glyceraldehyde 3-phosphate: step 3/5.</text>
</comment>
<evidence type="ECO:0000256" key="4">
    <source>
        <dbReference type="ARBA" id="ARBA00008819"/>
    </source>
</evidence>
<feature type="binding site" evidence="9 13">
    <location>
        <position position="66"/>
    </location>
    <ligand>
        <name>Mn(2+)</name>
        <dbReference type="ChEBI" id="CHEBI:29035"/>
        <label>2</label>
    </ligand>
</feature>
<feature type="binding site" evidence="9 13">
    <location>
        <position position="414"/>
    </location>
    <ligand>
        <name>Mn(2+)</name>
        <dbReference type="ChEBI" id="CHEBI:29035"/>
        <label>1</label>
    </ligand>
</feature>
<feature type="binding site" evidence="9 12">
    <location>
        <begin position="271"/>
        <end position="274"/>
    </location>
    <ligand>
        <name>substrate</name>
    </ligand>
</feature>
<feature type="binding site" evidence="9 13">
    <location>
        <position position="455"/>
    </location>
    <ligand>
        <name>Mn(2+)</name>
        <dbReference type="ChEBI" id="CHEBI:29035"/>
        <label>2</label>
    </ligand>
</feature>
<evidence type="ECO:0000259" key="14">
    <source>
        <dbReference type="Pfam" id="PF01676"/>
    </source>
</evidence>
<dbReference type="STRING" id="1797532.A2729_03170"/>
<feature type="domain" description="Metalloenzyme" evidence="14">
    <location>
        <begin position="9"/>
        <end position="513"/>
    </location>
</feature>
<protein>
    <recommendedName>
        <fullName evidence="9 10">2,3-bisphosphoglycerate-independent phosphoglycerate mutase</fullName>
        <shortName evidence="9">BPG-independent PGAM</shortName>
        <shortName evidence="9">Phosphoglyceromutase</shortName>
        <shortName evidence="9">iPGM</shortName>
        <ecNumber evidence="9 10">5.4.2.12</ecNumber>
    </recommendedName>
</protein>
<dbReference type="GO" id="GO:0006096">
    <property type="term" value="P:glycolytic process"/>
    <property type="evidence" value="ECO:0007669"/>
    <property type="project" value="UniProtKB-UniRule"/>
</dbReference>
<feature type="binding site" evidence="9 12">
    <location>
        <begin position="158"/>
        <end position="159"/>
    </location>
    <ligand>
        <name>substrate</name>
    </ligand>
</feature>
<feature type="binding site" evidence="9 12">
    <location>
        <position position="202"/>
    </location>
    <ligand>
        <name>substrate</name>
    </ligand>
</feature>
<organism evidence="16 17">
    <name type="scientific">Candidatus Buchananbacteria bacterium RIFCSPHIGHO2_01_FULL_39_14</name>
    <dbReference type="NCBI Taxonomy" id="1797532"/>
    <lineage>
        <taxon>Bacteria</taxon>
        <taxon>Candidatus Buchananiibacteriota</taxon>
    </lineage>
</organism>
<evidence type="ECO:0000256" key="3">
    <source>
        <dbReference type="ARBA" id="ARBA00004798"/>
    </source>
</evidence>
<proteinExistence type="inferred from homology"/>
<reference evidence="16 17" key="1">
    <citation type="journal article" date="2016" name="Nat. Commun.">
        <title>Thousands of microbial genomes shed light on interconnected biogeochemical processes in an aquifer system.</title>
        <authorList>
            <person name="Anantharaman K."/>
            <person name="Brown C.T."/>
            <person name="Hug L.A."/>
            <person name="Sharon I."/>
            <person name="Castelle C.J."/>
            <person name="Probst A.J."/>
            <person name="Thomas B.C."/>
            <person name="Singh A."/>
            <person name="Wilkins M.J."/>
            <person name="Karaoz U."/>
            <person name="Brodie E.L."/>
            <person name="Williams K.H."/>
            <person name="Hubbard S.S."/>
            <person name="Banfield J.F."/>
        </authorList>
    </citation>
    <scope>NUCLEOTIDE SEQUENCE [LARGE SCALE GENOMIC DNA]</scope>
</reference>
<comment type="subunit">
    <text evidence="9">Monomer.</text>
</comment>
<comment type="similarity">
    <text evidence="4 9">Belongs to the BPG-independent phosphoglycerate mutase family.</text>
</comment>
<gene>
    <name evidence="9" type="primary">gpmI</name>
    <name evidence="16" type="ORF">A2729_03170</name>
</gene>
<dbReference type="UniPathway" id="UPA00109">
    <property type="reaction ID" value="UER00186"/>
</dbReference>
<evidence type="ECO:0000256" key="2">
    <source>
        <dbReference type="ARBA" id="ARBA00002315"/>
    </source>
</evidence>
<dbReference type="HAMAP" id="MF_01038">
    <property type="entry name" value="GpmI"/>
    <property type="match status" value="1"/>
</dbReference>
<evidence type="ECO:0000256" key="11">
    <source>
        <dbReference type="PIRSR" id="PIRSR001492-1"/>
    </source>
</evidence>